<name>A0A5E8B132_9ASCO</name>
<dbReference type="GeneID" id="43579492"/>
<feature type="compositionally biased region" description="Low complexity" evidence="1">
    <location>
        <begin position="207"/>
        <end position="229"/>
    </location>
</feature>
<accession>A0A5E8B132</accession>
<evidence type="ECO:0000313" key="2">
    <source>
        <dbReference type="EMBL" id="VVT45195.1"/>
    </source>
</evidence>
<dbReference type="EMBL" id="CABVLU010000001">
    <property type="protein sequence ID" value="VVT45195.1"/>
    <property type="molecule type" value="Genomic_DNA"/>
</dbReference>
<proteinExistence type="predicted"/>
<sequence length="303" mass="32974">MASSFASKPKGWGNNKANNWVLDGDIFSKDSPKAYAPLGYGTLTEPSVVRPEDFKNDMQLPSYETRHPLRVSKPLGATFVDTESEKPDDSRLSRRPVLRDDSASASSKSDPISRVVREMRARRTTLMLGKTVLTEESSLATNRVYLDKILKRKGGSGDDDDDGNGDTDGDKKKARLGPRGSSSGDEREDGDRGSFGATGADSSSRGSSNTRYNYDDNNNNSNGSNSNNGPKSRGQGENNGTDETSAKTNSLNRIAMDKNNNQVKVKSEDEDDFYGSGEHTVAAETVLRMVDQSLVETPEKARK</sequence>
<organism evidence="2 3">
    <name type="scientific">Magnusiomyces paraingens</name>
    <dbReference type="NCBI Taxonomy" id="2606893"/>
    <lineage>
        <taxon>Eukaryota</taxon>
        <taxon>Fungi</taxon>
        <taxon>Dikarya</taxon>
        <taxon>Ascomycota</taxon>
        <taxon>Saccharomycotina</taxon>
        <taxon>Dipodascomycetes</taxon>
        <taxon>Dipodascales</taxon>
        <taxon>Dipodascaceae</taxon>
        <taxon>Magnusiomyces</taxon>
    </lineage>
</organism>
<gene>
    <name evidence="2" type="ORF">SAPINGB_P000669</name>
</gene>
<dbReference type="OrthoDB" id="4085052at2759"/>
<reference evidence="2 3" key="1">
    <citation type="submission" date="2019-09" db="EMBL/GenBank/DDBJ databases">
        <authorList>
            <person name="Brejova B."/>
        </authorList>
    </citation>
    <scope>NUCLEOTIDE SEQUENCE [LARGE SCALE GENOMIC DNA]</scope>
</reference>
<feature type="compositionally biased region" description="Polar residues" evidence="1">
    <location>
        <begin position="235"/>
        <end position="264"/>
    </location>
</feature>
<feature type="region of interest" description="Disordered" evidence="1">
    <location>
        <begin position="151"/>
        <end position="276"/>
    </location>
</feature>
<dbReference type="AlphaFoldDB" id="A0A5E8B132"/>
<feature type="compositionally biased region" description="Acidic residues" evidence="1">
    <location>
        <begin position="157"/>
        <end position="167"/>
    </location>
</feature>
<feature type="compositionally biased region" description="Basic and acidic residues" evidence="1">
    <location>
        <begin position="83"/>
        <end position="102"/>
    </location>
</feature>
<evidence type="ECO:0000313" key="3">
    <source>
        <dbReference type="Proteomes" id="UP000398389"/>
    </source>
</evidence>
<protein>
    <submittedName>
        <fullName evidence="2">Uncharacterized protein</fullName>
    </submittedName>
</protein>
<dbReference type="Proteomes" id="UP000398389">
    <property type="component" value="Unassembled WGS sequence"/>
</dbReference>
<keyword evidence="3" id="KW-1185">Reference proteome</keyword>
<feature type="region of interest" description="Disordered" evidence="1">
    <location>
        <begin position="50"/>
        <end position="113"/>
    </location>
</feature>
<dbReference type="RefSeq" id="XP_031851283.1">
    <property type="nucleotide sequence ID" value="XM_031995392.1"/>
</dbReference>
<evidence type="ECO:0000256" key="1">
    <source>
        <dbReference type="SAM" id="MobiDB-lite"/>
    </source>
</evidence>